<feature type="domain" description="ATPase BadF/BadG/BcrA/BcrD type" evidence="5">
    <location>
        <begin position="3"/>
        <end position="253"/>
    </location>
</feature>
<keyword evidence="3" id="KW-0408">Iron</keyword>
<proteinExistence type="predicted"/>
<dbReference type="InterPro" id="IPR043129">
    <property type="entry name" value="ATPase_NBD"/>
</dbReference>
<feature type="domain" description="DUF2229" evidence="6">
    <location>
        <begin position="669"/>
        <end position="917"/>
    </location>
</feature>
<dbReference type="GO" id="GO:0051536">
    <property type="term" value="F:iron-sulfur cluster binding"/>
    <property type="evidence" value="ECO:0007669"/>
    <property type="project" value="UniProtKB-KW"/>
</dbReference>
<evidence type="ECO:0000256" key="3">
    <source>
        <dbReference type="ARBA" id="ARBA00023004"/>
    </source>
</evidence>
<evidence type="ECO:0000256" key="2">
    <source>
        <dbReference type="ARBA" id="ARBA00022723"/>
    </source>
</evidence>
<organism evidence="7">
    <name type="scientific">Baileyella intestinalis</name>
    <dbReference type="NCBI Taxonomy" id="2606709"/>
    <lineage>
        <taxon>Bacteria</taxon>
        <taxon>Bacillati</taxon>
        <taxon>Bacillota</taxon>
        <taxon>Clostridia</taxon>
        <taxon>Peptostreptococcales</taxon>
        <taxon>Anaerovoracaceae</taxon>
        <taxon>Baileyella</taxon>
    </lineage>
</organism>
<keyword evidence="2" id="KW-0479">Metal-binding</keyword>
<dbReference type="Gene3D" id="3.30.420.40">
    <property type="match status" value="4"/>
</dbReference>
<gene>
    <name evidence="7" type="ORF">FYJ66_05850</name>
</gene>
<dbReference type="Pfam" id="PF09989">
    <property type="entry name" value="DUF2229"/>
    <property type="match status" value="1"/>
</dbReference>
<dbReference type="InterPro" id="IPR051805">
    <property type="entry name" value="Dehydratase_Activator_Redct"/>
</dbReference>
<name>A0A6A8M8F0_9FIRM</name>
<dbReference type="InterPro" id="IPR008275">
    <property type="entry name" value="CoA_E_activase_dom"/>
</dbReference>
<protein>
    <submittedName>
        <fullName evidence="7">2-hydroxyacyl-CoA dehydratase</fullName>
    </submittedName>
</protein>
<accession>A0A6A8M8F0</accession>
<dbReference type="Pfam" id="PF01869">
    <property type="entry name" value="BcrAD_BadFG"/>
    <property type="match status" value="2"/>
</dbReference>
<evidence type="ECO:0000259" key="6">
    <source>
        <dbReference type="Pfam" id="PF09989"/>
    </source>
</evidence>
<dbReference type="RefSeq" id="WP_154572580.1">
    <property type="nucleotide sequence ID" value="NZ_VUNB01000004.1"/>
</dbReference>
<reference evidence="7" key="1">
    <citation type="submission" date="2019-09" db="EMBL/GenBank/DDBJ databases">
        <title>In-depth cultivation of the pig gut microbiome towards novel bacterial diversity and tailored functional studies.</title>
        <authorList>
            <person name="Wylensek D."/>
            <person name="Hitch T.C.A."/>
            <person name="Clavel T."/>
        </authorList>
    </citation>
    <scope>NUCLEOTIDE SEQUENCE</scope>
    <source>
        <strain evidence="7">RF-744-FAT-WT-3</strain>
    </source>
</reference>
<evidence type="ECO:0000313" key="7">
    <source>
        <dbReference type="EMBL" id="MST69113.1"/>
    </source>
</evidence>
<feature type="domain" description="ATPase BadF/BadG/BcrA/BcrD type" evidence="5">
    <location>
        <begin position="319"/>
        <end position="573"/>
    </location>
</feature>
<dbReference type="InterPro" id="IPR018709">
    <property type="entry name" value="CoA_activase_DUF2229"/>
</dbReference>
<dbReference type="PANTHER" id="PTHR32329:SF4">
    <property type="entry name" value="ACTIVATOR OF 2-HYDROXYACYL-COA DEHYDRATASE"/>
    <property type="match status" value="1"/>
</dbReference>
<dbReference type="InterPro" id="IPR002731">
    <property type="entry name" value="ATPase_BadF"/>
</dbReference>
<dbReference type="SUPFAM" id="SSF53067">
    <property type="entry name" value="Actin-like ATPase domain"/>
    <property type="match status" value="2"/>
</dbReference>
<keyword evidence="4" id="KW-0411">Iron-sulfur</keyword>
<dbReference type="GO" id="GO:0046872">
    <property type="term" value="F:metal ion binding"/>
    <property type="evidence" value="ECO:0007669"/>
    <property type="project" value="UniProtKB-KW"/>
</dbReference>
<dbReference type="CDD" id="cd24034">
    <property type="entry name" value="ASKHA_NBD_O66634-like_rpt1"/>
    <property type="match status" value="1"/>
</dbReference>
<sequence>MRLGIDVGSTTVKLIILDDNNKIVYSRYERHMSNVFEKVGELLEDLRDKEGDLSLKAVITGSGGMSLADLFGIKFEQEVIACSRAVEELIPETDVSIELGGEDAKITYYGATVEQRMNGTCAGGTGAFIDQMAVLLNTDAQGLNEAAKGMNIIYPIASRCGVFAKTDIQPLINDGARTEDIAASVFQAVANQTISGLACGHPIKGHVAFLGGPLTYLSELRKRFIETLNLKPEEIIFPENSKYFVAIGAAYLATKEKDEITISSLIQRIKNADPSSLSGTKYIKPLFKDEEEYEAFKERHSKAKIARGNIKEARGPVFLGIDAGSTTTKAAVINDKKELIFQHYQSNEGNPLKVVRNILEELYSQLPEGAYIGRSVATGYGEGLIKAAYQIDDGEIETMAHYKAAEEFLPGVSFILDIGGQDMKCMKVNDGAINSIMLNEACSAGCGSFLETYAKSVGMEVPEFAHAALRSERPVDLGTRCTVFMNSKVKQAQKEGATVEDISAGLSLSVIKNALYKVIKLRNPNETGDKIVVQGGTFLNDAVLRSIELVLGKNVVRPDISGLMGAFGAALIAREEYSEGEKSDLLSAEKLSAFSVHTENSRCGKCGNNCMLTISTFSDGNRYVTGNRCERGAGEEVKKNNLPNLYKEKYKLIFGRKVLSEDEAWRGEIGLPRVLNMHEDYPFWNAFFNSLGFRIVLSPPGSKKLYEMGMDTIASDTACYPAKLVHGHIKWLVNKGIKRIFYPCIQYEVVEDPTAANHYNCPIVATYPEVIDKNMADLFYENNVEFYHPFLPFDRDDRLVDEMYKFFRGERQIDNEALENINKTYNFDDDSRDYSLLHMNISKEELREAVKAGRESYQQFKEAMRKEGDKALKYMDDNHVKGIILSGRPYHIDPEINHGIDSVITSLGMVVLTEDSIADRVKIARDIRVLDQWMFHSRLYRAAVFAGQRDDVELVQLFSFGCGLDAVTTDEVNELLDENNKLYTQLKIDEGSNLGSARIRIRSLKAALMEREKNGTKAKGINKPYKRVEFTKEMKKEGYTLLIPQMSPIHFQYFAPILQAAGYNAVLLPPVTKESDEEGLRYINNDACYPTIVTLGQIISALKSGEYDLDRTGVFMSQTGGGCRASNYVALLRKALKDLGMEQVPVISFNMAGLEKNSGFKITVRMALSLVFAVVYGDLIMKCLYRTRPYEKVKGSANEIMNSWYDRIIENVLDHNLRKFKRNINDIVEAYDNLPIYEDIEKPKIGVVGEILVKYHPNANNNLVDLIEEEGGEAVVPAFIDFFEYGMINKIYNYDNLSGTKKMMRRNRFALKFVEYFREYAREACRKSKRFYTDEYIQNTAANASKIISIGNQCGEGWLLTGEMVDLIDHGVKNILCLQPFACLPNHVVGKGMIKALRTYDKDANIVAIDYDPGASNVNQLNRIKMMMATAFKNLEKEKNLDFPADVRKEA</sequence>
<comment type="caution">
    <text evidence="7">The sequence shown here is derived from an EMBL/GenBank/DDBJ whole genome shotgun (WGS) entry which is preliminary data.</text>
</comment>
<evidence type="ECO:0000256" key="4">
    <source>
        <dbReference type="ARBA" id="ARBA00023014"/>
    </source>
</evidence>
<dbReference type="NCBIfam" id="TIGR00241">
    <property type="entry name" value="CoA_E_activ"/>
    <property type="match status" value="1"/>
</dbReference>
<dbReference type="CDD" id="cd24035">
    <property type="entry name" value="ASKHA_NBD_O66634-like_rpt2"/>
    <property type="match status" value="1"/>
</dbReference>
<dbReference type="EMBL" id="VUNB01000004">
    <property type="protein sequence ID" value="MST69113.1"/>
    <property type="molecule type" value="Genomic_DNA"/>
</dbReference>
<evidence type="ECO:0000256" key="1">
    <source>
        <dbReference type="ARBA" id="ARBA00001966"/>
    </source>
</evidence>
<comment type="cofactor">
    <cofactor evidence="1">
        <name>[4Fe-4S] cluster</name>
        <dbReference type="ChEBI" id="CHEBI:49883"/>
    </cofactor>
</comment>
<dbReference type="PANTHER" id="PTHR32329">
    <property type="entry name" value="BIFUNCTIONAL PROTEIN [INCLUDES 2-HYDROXYACYL-COA DEHYDRATASE (N-TER) AND ITS ACTIVATOR DOMAIN (C_TERM)-RELATED"/>
    <property type="match status" value="1"/>
</dbReference>
<evidence type="ECO:0000259" key="5">
    <source>
        <dbReference type="Pfam" id="PF01869"/>
    </source>
</evidence>